<evidence type="ECO:0000313" key="1">
    <source>
        <dbReference type="EMBL" id="CAG6463870.1"/>
    </source>
</evidence>
<protein>
    <submittedName>
        <fullName evidence="1">(northern house mosquito) hypothetical protein</fullName>
    </submittedName>
</protein>
<proteinExistence type="predicted"/>
<organism evidence="1">
    <name type="scientific">Culex pipiens</name>
    <name type="common">House mosquito</name>
    <dbReference type="NCBI Taxonomy" id="7175"/>
    <lineage>
        <taxon>Eukaryota</taxon>
        <taxon>Metazoa</taxon>
        <taxon>Ecdysozoa</taxon>
        <taxon>Arthropoda</taxon>
        <taxon>Hexapoda</taxon>
        <taxon>Insecta</taxon>
        <taxon>Pterygota</taxon>
        <taxon>Neoptera</taxon>
        <taxon>Endopterygota</taxon>
        <taxon>Diptera</taxon>
        <taxon>Nematocera</taxon>
        <taxon>Culicoidea</taxon>
        <taxon>Culicidae</taxon>
        <taxon>Culicinae</taxon>
        <taxon>Culicini</taxon>
        <taxon>Culex</taxon>
        <taxon>Culex</taxon>
    </lineage>
</organism>
<dbReference type="EMBL" id="HBUE01049802">
    <property type="protein sequence ID" value="CAG6463870.1"/>
    <property type="molecule type" value="Transcribed_RNA"/>
</dbReference>
<accession>A0A8D8AY99</accession>
<dbReference type="AlphaFoldDB" id="A0A8D8AY99"/>
<reference evidence="1" key="1">
    <citation type="submission" date="2021-05" db="EMBL/GenBank/DDBJ databases">
        <authorList>
            <person name="Alioto T."/>
            <person name="Alioto T."/>
            <person name="Gomez Garrido J."/>
        </authorList>
    </citation>
    <scope>NUCLEOTIDE SEQUENCE</scope>
</reference>
<sequence length="141" mass="15790">MLCLQTCCSRFSTLETPCVSIFHTFFWCRRMVVQLSTIHSTMVAYCSNRAPLVSSTTPIEPTNPSPAARSIGGAVLPVSLPVSFPSDSLLFCREACCDSCCFWSLLRCFSSTRSSVGVSIPRRIVSYETDRPMVDIFWNRR</sequence>
<name>A0A8D8AY99_CULPI</name>